<evidence type="ECO:0000256" key="5">
    <source>
        <dbReference type="ARBA" id="ARBA00023136"/>
    </source>
</evidence>
<keyword evidence="4 7" id="KW-1133">Transmembrane helix</keyword>
<evidence type="ECO:0000256" key="7">
    <source>
        <dbReference type="SAM" id="Phobius"/>
    </source>
</evidence>
<evidence type="ECO:0000256" key="6">
    <source>
        <dbReference type="SAM" id="MobiDB-lite"/>
    </source>
</evidence>
<organism evidence="8">
    <name type="scientific">Amblyomma aureolatum</name>
    <dbReference type="NCBI Taxonomy" id="187763"/>
    <lineage>
        <taxon>Eukaryota</taxon>
        <taxon>Metazoa</taxon>
        <taxon>Ecdysozoa</taxon>
        <taxon>Arthropoda</taxon>
        <taxon>Chelicerata</taxon>
        <taxon>Arachnida</taxon>
        <taxon>Acari</taxon>
        <taxon>Parasitiformes</taxon>
        <taxon>Ixodida</taxon>
        <taxon>Ixodoidea</taxon>
        <taxon>Ixodidae</taxon>
        <taxon>Amblyomminae</taxon>
        <taxon>Amblyomma</taxon>
    </lineage>
</organism>
<evidence type="ECO:0000256" key="3">
    <source>
        <dbReference type="ARBA" id="ARBA00022692"/>
    </source>
</evidence>
<dbReference type="EMBL" id="GFAC01003940">
    <property type="protein sequence ID" value="JAT95248.1"/>
    <property type="molecule type" value="mRNA"/>
</dbReference>
<comment type="subcellular location">
    <subcellularLocation>
        <location evidence="1">Membrane</location>
        <topology evidence="1">Multi-pass membrane protein</topology>
    </subcellularLocation>
</comment>
<protein>
    <submittedName>
        <fullName evidence="8">Putative monocarboxylate transporter</fullName>
    </submittedName>
</protein>
<keyword evidence="2" id="KW-0813">Transport</keyword>
<accession>A0A1E1X7R8</accession>
<feature type="transmembrane region" description="Helical" evidence="7">
    <location>
        <begin position="207"/>
        <end position="228"/>
    </location>
</feature>
<feature type="non-terminal residue" evidence="8">
    <location>
        <position position="1"/>
    </location>
</feature>
<feature type="transmembrane region" description="Helical" evidence="7">
    <location>
        <begin position="85"/>
        <end position="105"/>
    </location>
</feature>
<proteinExistence type="evidence at transcript level"/>
<feature type="transmembrane region" description="Helical" evidence="7">
    <location>
        <begin position="164"/>
        <end position="187"/>
    </location>
</feature>
<dbReference type="PANTHER" id="PTHR43385">
    <property type="entry name" value="RIBOFLAVIN TRANSPORTER RIBJ"/>
    <property type="match status" value="1"/>
</dbReference>
<sequence length="244" mass="25859">TPGLSSRTASPVTSPLLPVHHDTHEPRQGSSRGLLLRFFKLVDQARLPSPGFAVAVLVSLLLDYVNSMHLTTMVDYARDKGVPPVQATMTIAYAAAPEILGRVLLPLIADIGWVTRPALFCGALFSLGLLFAITPETMVVAHVVVRAVSSVSMAGLLTMRQVLIADYLGAEAVSLVMGASGLLLVPVQLTNPMIIGHFRDTAGSYDNLYRIAAGMLLCTALVLAGFIISRRTKPAVTEDAACGP</sequence>
<dbReference type="InterPro" id="IPR036259">
    <property type="entry name" value="MFS_trans_sf"/>
</dbReference>
<feature type="transmembrane region" description="Helical" evidence="7">
    <location>
        <begin position="47"/>
        <end position="65"/>
    </location>
</feature>
<reference evidence="8" key="1">
    <citation type="journal article" date="2017" name="Front. Cell. Infect. Microbiol.">
        <title>The Distinct Transcriptional Response of the Midgut of Amblyomma sculptum and Amblyomma aureolatum Ticks to Rickettsia rickettsii Correlates to Their Differences in Susceptibility to Infection.</title>
        <authorList>
            <person name="Martins L.A."/>
            <person name="Galletti M.F.B.M."/>
            <person name="Ribeiro J.M."/>
            <person name="Fujita A."/>
            <person name="Costa F.B."/>
            <person name="Labruna M.B."/>
            <person name="Daffre S."/>
            <person name="Fogaca A.C."/>
        </authorList>
    </citation>
    <scope>NUCLEOTIDE SEQUENCE</scope>
</reference>
<dbReference type="SUPFAM" id="SSF103473">
    <property type="entry name" value="MFS general substrate transporter"/>
    <property type="match status" value="1"/>
</dbReference>
<dbReference type="PANTHER" id="PTHR43385:SF1">
    <property type="entry name" value="RIBOFLAVIN TRANSPORTER RIBJ"/>
    <property type="match status" value="1"/>
</dbReference>
<evidence type="ECO:0000256" key="1">
    <source>
        <dbReference type="ARBA" id="ARBA00004141"/>
    </source>
</evidence>
<dbReference type="Gene3D" id="1.20.1250.20">
    <property type="entry name" value="MFS general substrate transporter like domains"/>
    <property type="match status" value="1"/>
</dbReference>
<dbReference type="GO" id="GO:0016020">
    <property type="term" value="C:membrane"/>
    <property type="evidence" value="ECO:0007669"/>
    <property type="project" value="UniProtKB-SubCell"/>
</dbReference>
<keyword evidence="3 7" id="KW-0812">Transmembrane</keyword>
<feature type="region of interest" description="Disordered" evidence="6">
    <location>
        <begin position="1"/>
        <end position="29"/>
    </location>
</feature>
<dbReference type="InterPro" id="IPR052983">
    <property type="entry name" value="MFS_Riboflavin_Transporter"/>
</dbReference>
<evidence type="ECO:0000256" key="4">
    <source>
        <dbReference type="ARBA" id="ARBA00022989"/>
    </source>
</evidence>
<evidence type="ECO:0000313" key="8">
    <source>
        <dbReference type="EMBL" id="JAT95248.1"/>
    </source>
</evidence>
<name>A0A1E1X7R8_9ACAR</name>
<feature type="compositionally biased region" description="Polar residues" evidence="6">
    <location>
        <begin position="1"/>
        <end position="13"/>
    </location>
</feature>
<dbReference type="AlphaFoldDB" id="A0A1E1X7R8"/>
<evidence type="ECO:0000256" key="2">
    <source>
        <dbReference type="ARBA" id="ARBA00022448"/>
    </source>
</evidence>
<keyword evidence="5 7" id="KW-0472">Membrane</keyword>